<evidence type="ECO:0000256" key="1">
    <source>
        <dbReference type="ARBA" id="ARBA00022614"/>
    </source>
</evidence>
<feature type="compositionally biased region" description="Basic residues" evidence="5">
    <location>
        <begin position="1"/>
        <end position="12"/>
    </location>
</feature>
<dbReference type="SUPFAM" id="SSF49265">
    <property type="entry name" value="Fibronectin type III"/>
    <property type="match status" value="1"/>
</dbReference>
<evidence type="ECO:0000256" key="3">
    <source>
        <dbReference type="ARBA" id="ARBA00022737"/>
    </source>
</evidence>
<keyword evidence="3" id="KW-0677">Repeat</keyword>
<evidence type="ECO:0000256" key="5">
    <source>
        <dbReference type="SAM" id="MobiDB-lite"/>
    </source>
</evidence>
<dbReference type="Pfam" id="PF13855">
    <property type="entry name" value="LRR_8"/>
    <property type="match status" value="9"/>
</dbReference>
<dbReference type="PROSITE" id="PS51450">
    <property type="entry name" value="LRR"/>
    <property type="match status" value="8"/>
</dbReference>
<feature type="transmembrane region" description="Helical" evidence="6">
    <location>
        <begin position="1362"/>
        <end position="1385"/>
    </location>
</feature>
<keyword evidence="4" id="KW-1015">Disulfide bond</keyword>
<dbReference type="InterPro" id="IPR001611">
    <property type="entry name" value="Leu-rich_rpt"/>
</dbReference>
<dbReference type="SMART" id="SM00082">
    <property type="entry name" value="LRRCT"/>
    <property type="match status" value="1"/>
</dbReference>
<keyword evidence="6" id="KW-0812">Transmembrane</keyword>
<evidence type="ECO:0000256" key="2">
    <source>
        <dbReference type="ARBA" id="ARBA00022729"/>
    </source>
</evidence>
<feature type="region of interest" description="Disordered" evidence="5">
    <location>
        <begin position="1419"/>
        <end position="1445"/>
    </location>
</feature>
<dbReference type="InterPro" id="IPR003591">
    <property type="entry name" value="Leu-rich_rpt_typical-subtyp"/>
</dbReference>
<evidence type="ECO:0000259" key="7">
    <source>
        <dbReference type="PROSITE" id="PS50853"/>
    </source>
</evidence>
<keyword evidence="9" id="KW-1185">Reference proteome</keyword>
<keyword evidence="6" id="KW-1133">Transmembrane helix</keyword>
<dbReference type="SMART" id="SM00365">
    <property type="entry name" value="LRR_SD22"/>
    <property type="match status" value="11"/>
</dbReference>
<dbReference type="SUPFAM" id="SSF52058">
    <property type="entry name" value="L domain-like"/>
    <property type="match status" value="4"/>
</dbReference>
<dbReference type="PANTHER" id="PTHR24366">
    <property type="entry name" value="IG(IMMUNOGLOBULIN) AND LRR(LEUCINE RICH REPEAT) DOMAINS"/>
    <property type="match status" value="1"/>
</dbReference>
<feature type="domain" description="Fibronectin type-III" evidence="7">
    <location>
        <begin position="1213"/>
        <end position="1310"/>
    </location>
</feature>
<dbReference type="PANTHER" id="PTHR24366:SF96">
    <property type="entry name" value="LEUCINE RICH REPEAT CONTAINING 53"/>
    <property type="match status" value="1"/>
</dbReference>
<sequence>MWTTRPRTKRKRWDSPATKTSTSIGKESSEKQQQQQRSDRRRDGFRILYSVVLAACMATQEARSARCPPPETIPRCPCYNFEDGLFLECAGATEESLRNALSSVIQAAGPEGMFVQSLNVYELDRKVEELRPQAFPSGSQIRHLQISHSAIREISEEAFVRLDKSLESLALVSGRLPRVPQKAMSTLKRLKVLDLEANLIHELPSFSFYNLPLIKLNLKGNQIVKISEYAFAGLEYTLKDLDMAENKIRMFPMTSLRRLEHLTSLKLAWNEVAQLPEDGYSRLDALNFLDLSSNNFKNIPLNCFRCCPSLRTLSLYYNAVESVDKDAFISLIDLESIDLSHNKIVFLEVATFRANQKLRSIDLSHNHIHYIRGVFSRLPELKELFLAENNILEIPAETFAGSTSLSVVYLQQNAIRRIDARGLVTLGQLAQLHLSGNYIEKVPRDFLEHCENLSTLSLDGNNIRELEVGTFAKAKQLRELRLQDNQITEVKRGVFAPLPSLLELHLQNNAITDMETGALRSLHSLQHVNLQGNLLAVLGDVFQVSNEIGQNGNTGSSLVSIQLDNNGLGVLHNDSLRGQASVRIMWLGHNRLTRLQAPLFRDLLLVERLYLTNNSISRIEDTAFQPMQALKFLELSMNRLSHVTVRTFSELHELEELYLQDNGLRRLDPYALTALKRLRILDLANNNLNVLHDKIFQEGLPIRTLNLKNCTVSLIENGAFRGLNNLFELNLEHNHLTATALDRLDIPGLRILRISYNNFSQINGNSLDGLPSLQHLAMDSAQIHRMPAELFSKNKNLAKLLLSNNFLKILSPVLFLELDSLKEVKLDGNRFIEIPYEVLANASTIEFLSLANNEIDHVDMSRLNGLTSLRELDLRSNYITTLSGFAAVNLSRLISVDLSHNHLTALPANFFARSNLLRKVELAANKFRQIPAVALSAQNIPNLAWLNVTANPLVRIHEISSEARYPALQEIHISGTNLTIVTSQDFEAFPALMHLFMGSNMISRVSPSAFRSLPNLLTLDLSINELELLPQERLKGLEHLRLLNLTHNRLKDLEDFPPDLKALQILDLSYNQISNVGKSTFQHLENLAELHLYGNWISSISPDAFKRLKKLRILDLSRNSLANLPLNAFRPLETQIRSLRAEENPLHCDCESQELWEWLRDHQKLVGGGVSRNRGGGGMRMNDVESGLLKCEQPPELRGLVFLDLDPHAFCSAPLVLKLAIQDIQPFSVLVSWQSRNHSGLRGYQVAYHALDNVDEVVRARFLEPNARSIKLSKLMSNTRYLICVFGLGNWLTNLNEEMIVSHLNISKDELIESTPVTQMADSPTSRCTEVKTLETPNAVISSDGSSMGDMGGVSSFLTRRLGLIVGCCMGFVVFLLLVSILGYLKVKKQREAVKRDQQPIPPEYISYRHFSIQSGEAGHAARQASQEGQHPSFISNVGNTTLNV</sequence>
<protein>
    <submittedName>
        <fullName evidence="8">Protein artichoke-like</fullName>
    </submittedName>
</protein>
<evidence type="ECO:0000256" key="4">
    <source>
        <dbReference type="ARBA" id="ARBA00023157"/>
    </source>
</evidence>
<evidence type="ECO:0000256" key="6">
    <source>
        <dbReference type="SAM" id="Phobius"/>
    </source>
</evidence>
<feature type="compositionally biased region" description="Polar residues" evidence="5">
    <location>
        <begin position="1424"/>
        <end position="1445"/>
    </location>
</feature>
<dbReference type="FunFam" id="3.80.10.10:FF:001164">
    <property type="entry name" value="GH01279p"/>
    <property type="match status" value="2"/>
</dbReference>
<name>A0ABD2CNK4_VESMC</name>
<evidence type="ECO:0000313" key="9">
    <source>
        <dbReference type="Proteomes" id="UP001607303"/>
    </source>
</evidence>
<dbReference type="InterPro" id="IPR013783">
    <property type="entry name" value="Ig-like_fold"/>
</dbReference>
<evidence type="ECO:0000313" key="8">
    <source>
        <dbReference type="EMBL" id="KAL2746374.1"/>
    </source>
</evidence>
<keyword evidence="2" id="KW-0732">Signal</keyword>
<dbReference type="Proteomes" id="UP001607303">
    <property type="component" value="Unassembled WGS sequence"/>
</dbReference>
<keyword evidence="6" id="KW-0472">Membrane</keyword>
<dbReference type="SMART" id="SM00369">
    <property type="entry name" value="LRR_TYP"/>
    <property type="match status" value="31"/>
</dbReference>
<dbReference type="PROSITE" id="PS50853">
    <property type="entry name" value="FN3"/>
    <property type="match status" value="1"/>
</dbReference>
<gene>
    <name evidence="8" type="ORF">V1477_004744</name>
</gene>
<keyword evidence="1" id="KW-0433">Leucine-rich repeat</keyword>
<dbReference type="Gene3D" id="2.60.40.10">
    <property type="entry name" value="Immunoglobulins"/>
    <property type="match status" value="1"/>
</dbReference>
<organism evidence="8 9">
    <name type="scientific">Vespula maculifrons</name>
    <name type="common">Eastern yellow jacket</name>
    <name type="synonym">Wasp</name>
    <dbReference type="NCBI Taxonomy" id="7453"/>
    <lineage>
        <taxon>Eukaryota</taxon>
        <taxon>Metazoa</taxon>
        <taxon>Ecdysozoa</taxon>
        <taxon>Arthropoda</taxon>
        <taxon>Hexapoda</taxon>
        <taxon>Insecta</taxon>
        <taxon>Pterygota</taxon>
        <taxon>Neoptera</taxon>
        <taxon>Endopterygota</taxon>
        <taxon>Hymenoptera</taxon>
        <taxon>Apocrita</taxon>
        <taxon>Aculeata</taxon>
        <taxon>Vespoidea</taxon>
        <taxon>Vespidae</taxon>
        <taxon>Vespinae</taxon>
        <taxon>Vespula</taxon>
    </lineage>
</organism>
<feature type="region of interest" description="Disordered" evidence="5">
    <location>
        <begin position="1"/>
        <end position="41"/>
    </location>
</feature>
<dbReference type="PRINTS" id="PR00019">
    <property type="entry name" value="LEURICHRPT"/>
</dbReference>
<dbReference type="InterPro" id="IPR036116">
    <property type="entry name" value="FN3_sf"/>
</dbReference>
<dbReference type="SMART" id="SM00364">
    <property type="entry name" value="LRR_BAC"/>
    <property type="match status" value="9"/>
</dbReference>
<accession>A0ABD2CNK4</accession>
<dbReference type="EMBL" id="JAYRBN010000037">
    <property type="protein sequence ID" value="KAL2746374.1"/>
    <property type="molecule type" value="Genomic_DNA"/>
</dbReference>
<proteinExistence type="predicted"/>
<dbReference type="InterPro" id="IPR000483">
    <property type="entry name" value="Cys-rich_flank_reg_C"/>
</dbReference>
<reference evidence="8 9" key="1">
    <citation type="journal article" date="2024" name="Ann. Entomol. Soc. Am.">
        <title>Genomic analyses of the southern and eastern yellowjacket wasps (Hymenoptera: Vespidae) reveal evolutionary signatures of social life.</title>
        <authorList>
            <person name="Catto M.A."/>
            <person name="Caine P.B."/>
            <person name="Orr S.E."/>
            <person name="Hunt B.G."/>
            <person name="Goodisman M.A.D."/>
        </authorList>
    </citation>
    <scope>NUCLEOTIDE SEQUENCE [LARGE SCALE GENOMIC DNA]</scope>
    <source>
        <strain evidence="8">232</strain>
        <tissue evidence="8">Head and thorax</tissue>
    </source>
</reference>
<dbReference type="InterPro" id="IPR032675">
    <property type="entry name" value="LRR_dom_sf"/>
</dbReference>
<dbReference type="InterPro" id="IPR003961">
    <property type="entry name" value="FN3_dom"/>
</dbReference>
<comment type="caution">
    <text evidence="8">The sequence shown here is derived from an EMBL/GenBank/DDBJ whole genome shotgun (WGS) entry which is preliminary data.</text>
</comment>
<dbReference type="Gene3D" id="3.80.10.10">
    <property type="entry name" value="Ribonuclease Inhibitor"/>
    <property type="match status" value="5"/>
</dbReference>
<dbReference type="GO" id="GO:0071944">
    <property type="term" value="C:cell periphery"/>
    <property type="evidence" value="ECO:0007669"/>
    <property type="project" value="UniProtKB-ARBA"/>
</dbReference>